<keyword evidence="2" id="KW-0472">Membrane</keyword>
<evidence type="ECO:0000256" key="2">
    <source>
        <dbReference type="SAM" id="Phobius"/>
    </source>
</evidence>
<dbReference type="AlphaFoldDB" id="A0A315Y4Q2"/>
<organism evidence="3 4">
    <name type="scientific">Ruminococcus flavefaciens</name>
    <dbReference type="NCBI Taxonomy" id="1265"/>
    <lineage>
        <taxon>Bacteria</taxon>
        <taxon>Bacillati</taxon>
        <taxon>Bacillota</taxon>
        <taxon>Clostridia</taxon>
        <taxon>Eubacteriales</taxon>
        <taxon>Oscillospiraceae</taxon>
        <taxon>Ruminococcus</taxon>
    </lineage>
</organism>
<comment type="caution">
    <text evidence="3">The sequence shown here is derived from an EMBL/GenBank/DDBJ whole genome shotgun (WGS) entry which is preliminary data.</text>
</comment>
<keyword evidence="2" id="KW-1133">Transmembrane helix</keyword>
<gene>
    <name evidence="3" type="ORF">IE37_00740</name>
</gene>
<proteinExistence type="predicted"/>
<dbReference type="EMBL" id="QGDI01000002">
    <property type="protein sequence ID" value="PWJ14754.1"/>
    <property type="molecule type" value="Genomic_DNA"/>
</dbReference>
<keyword evidence="2" id="KW-0812">Transmembrane</keyword>
<protein>
    <submittedName>
        <fullName evidence="3">Uncharacterized protein</fullName>
    </submittedName>
</protein>
<dbReference type="Proteomes" id="UP000245720">
    <property type="component" value="Unassembled WGS sequence"/>
</dbReference>
<name>A0A315Y4Q2_RUMFL</name>
<evidence type="ECO:0000313" key="3">
    <source>
        <dbReference type="EMBL" id="PWJ14754.1"/>
    </source>
</evidence>
<sequence>MRYGRSAAVCTGLIICQAAVCTMQSQAYDAPSGIGLSLGSAEVDRASLAENDLVEIPIYISNNPGFTSLNMIIVLDEGLRFDDEVDVSLTADGFAGVNMYRCDDSGRMLSACFEVPKRHRFTDDGEIGRLRIRVDGNVPDGWYGASFAESGGNFNMKIFTYNDMDAEFGAECFSLLEGGGITVGNAAAPVNVQEERPADNGDIQRSQPSQDTEAEESGSPQENTDSLVTTAAAVTSAVTASASVTTTVSSSAATTTAESTTIKTSASAEASSTTNAIPGETETRKRGGLPFPVIAAAVIAAAAAVGLVSRKRR</sequence>
<dbReference type="RefSeq" id="WP_109725614.1">
    <property type="nucleotide sequence ID" value="NZ_QGDI01000002.1"/>
</dbReference>
<evidence type="ECO:0000313" key="4">
    <source>
        <dbReference type="Proteomes" id="UP000245720"/>
    </source>
</evidence>
<feature type="transmembrane region" description="Helical" evidence="2">
    <location>
        <begin position="289"/>
        <end position="308"/>
    </location>
</feature>
<reference evidence="3 4" key="1">
    <citation type="submission" date="2018-05" db="EMBL/GenBank/DDBJ databases">
        <title>The Hungate 1000. A catalogue of reference genomes from the rumen microbiome.</title>
        <authorList>
            <person name="Kelly W."/>
        </authorList>
    </citation>
    <scope>NUCLEOTIDE SEQUENCE [LARGE SCALE GENOMIC DNA]</scope>
    <source>
        <strain evidence="3 4">SAb67</strain>
    </source>
</reference>
<evidence type="ECO:0000256" key="1">
    <source>
        <dbReference type="SAM" id="MobiDB-lite"/>
    </source>
</evidence>
<feature type="compositionally biased region" description="Low complexity" evidence="1">
    <location>
        <begin position="245"/>
        <end position="274"/>
    </location>
</feature>
<dbReference type="OrthoDB" id="1822208at2"/>
<accession>A0A315Y4Q2</accession>
<feature type="region of interest" description="Disordered" evidence="1">
    <location>
        <begin position="194"/>
        <end position="226"/>
    </location>
</feature>
<feature type="region of interest" description="Disordered" evidence="1">
    <location>
        <begin position="245"/>
        <end position="286"/>
    </location>
</feature>